<reference evidence="2" key="1">
    <citation type="journal article" date="2019" name="Int. J. Syst. Evol. Microbiol.">
        <title>The Global Catalogue of Microorganisms (GCM) 10K type strain sequencing project: providing services to taxonomists for standard genome sequencing and annotation.</title>
        <authorList>
            <consortium name="The Broad Institute Genomics Platform"/>
            <consortium name="The Broad Institute Genome Sequencing Center for Infectious Disease"/>
            <person name="Wu L."/>
            <person name="Ma J."/>
        </authorList>
    </citation>
    <scope>NUCLEOTIDE SEQUENCE [LARGE SCALE GENOMIC DNA]</scope>
    <source>
        <strain evidence="2">JCM 16378</strain>
    </source>
</reference>
<organism evidence="1 2">
    <name type="scientific">Pedococcus aerophilus</name>
    <dbReference type="NCBI Taxonomy" id="436356"/>
    <lineage>
        <taxon>Bacteria</taxon>
        <taxon>Bacillati</taxon>
        <taxon>Actinomycetota</taxon>
        <taxon>Actinomycetes</taxon>
        <taxon>Micrococcales</taxon>
        <taxon>Intrasporangiaceae</taxon>
        <taxon>Pedococcus</taxon>
    </lineage>
</organism>
<accession>A0ABP6GVF6</accession>
<dbReference type="Proteomes" id="UP001501326">
    <property type="component" value="Unassembled WGS sequence"/>
</dbReference>
<comment type="caution">
    <text evidence="1">The sequence shown here is derived from an EMBL/GenBank/DDBJ whole genome shotgun (WGS) entry which is preliminary data.</text>
</comment>
<gene>
    <name evidence="1" type="ORF">GCM10009867_07170</name>
</gene>
<sequence>MYSGPIFAVVRIHSGLRSIGVSALRASTRSMRRPSGATVTADSLAFAFGCAAGGRYAAGHGYARRSPGVV</sequence>
<keyword evidence="2" id="KW-1185">Reference proteome</keyword>
<dbReference type="EMBL" id="BAAARN010000001">
    <property type="protein sequence ID" value="GAA2732067.1"/>
    <property type="molecule type" value="Genomic_DNA"/>
</dbReference>
<evidence type="ECO:0000313" key="1">
    <source>
        <dbReference type="EMBL" id="GAA2732067.1"/>
    </source>
</evidence>
<protein>
    <submittedName>
        <fullName evidence="1">Uncharacterized protein</fullName>
    </submittedName>
</protein>
<proteinExistence type="predicted"/>
<evidence type="ECO:0000313" key="2">
    <source>
        <dbReference type="Proteomes" id="UP001501326"/>
    </source>
</evidence>
<name>A0ABP6GVF6_9MICO</name>